<dbReference type="Gene3D" id="2.60.120.1060">
    <property type="entry name" value="NPCBM/NEW2 domain"/>
    <property type="match status" value="1"/>
</dbReference>
<sequence>MNLSSQTGGQGIFTVWLNGRFVGTYADGSRSVTFPAGALKPDADNQISVLVSNMGHSQNPGTDDNNKAARGLTGTSIEGTPLTTITWRIQGARGGEALTDVARGPMNTGGLYGERAGWTLPDFPDSAWAATSLATRDLTPGVSWYRTKATLDLPAGQDTSIGLKIADDPAKKYRALIYVNGWLLDNYINNVGPQHVFPLPNGILNPNGDNSIAIALWNTDATTGGLGTVTLENLGSTTSPLKPAQVTGPGYDAATYAMASHNAALALTAPDTAAPATTFPLSAAFSVPSGRQEASGVSLGLTLPTGWTAQPTGPTTAANVAAGSSLTATWNVTAPSGTLPPLSTLITTATYQQAGSGQPFTDTRTVRHLTGPTADTDVSKLPFLGSTNGWAGPVKLDKSNDNKTLTLAGTPYSSGVGTNAKSSVSLYLDAHCTRFTATVGVDDEVGNNGSVTFAVLADGRNVTTTPVLRCDSASTTIDVDITGATLVELVAGDGGDGNSSDHADWANAKVRCS</sequence>
<dbReference type="SUPFAM" id="SSF49785">
    <property type="entry name" value="Galactose-binding domain-like"/>
    <property type="match status" value="3"/>
</dbReference>
<dbReference type="InterPro" id="IPR008979">
    <property type="entry name" value="Galactose-bd-like_sf"/>
</dbReference>
<evidence type="ECO:0000256" key="2">
    <source>
        <dbReference type="ARBA" id="ARBA00023295"/>
    </source>
</evidence>
<keyword evidence="1" id="KW-0378">Hydrolase</keyword>
<dbReference type="RefSeq" id="WP_329611827.1">
    <property type="nucleotide sequence ID" value="NZ_CP108482.1"/>
</dbReference>
<dbReference type="InterPro" id="IPR025300">
    <property type="entry name" value="BetaGal_jelly_roll_dom"/>
</dbReference>
<gene>
    <name evidence="5" type="ORF">OG469_05545</name>
</gene>
<dbReference type="InterPro" id="IPR013222">
    <property type="entry name" value="Glyco_hyd_98_carb-bd"/>
</dbReference>
<evidence type="ECO:0000256" key="3">
    <source>
        <dbReference type="SAM" id="MobiDB-lite"/>
    </source>
</evidence>
<evidence type="ECO:0000259" key="4">
    <source>
        <dbReference type="SMART" id="SM00776"/>
    </source>
</evidence>
<organism evidence="5 6">
    <name type="scientific">Kitasatospora herbaricolor</name>
    <dbReference type="NCBI Taxonomy" id="68217"/>
    <lineage>
        <taxon>Bacteria</taxon>
        <taxon>Bacillati</taxon>
        <taxon>Actinomycetota</taxon>
        <taxon>Actinomycetes</taxon>
        <taxon>Kitasatosporales</taxon>
        <taxon>Streptomycetaceae</taxon>
        <taxon>Kitasatospora</taxon>
    </lineage>
</organism>
<feature type="region of interest" description="Disordered" evidence="3">
    <location>
        <begin position="54"/>
        <end position="75"/>
    </location>
</feature>
<dbReference type="InterPro" id="IPR038637">
    <property type="entry name" value="NPCBM_sf"/>
</dbReference>
<feature type="compositionally biased region" description="Polar residues" evidence="3">
    <location>
        <begin position="54"/>
        <end position="63"/>
    </location>
</feature>
<keyword evidence="2" id="KW-0326">Glycosidase</keyword>
<accession>A0ABZ1WKF7</accession>
<dbReference type="EMBL" id="CP108482">
    <property type="protein sequence ID" value="WUS61382.1"/>
    <property type="molecule type" value="Genomic_DNA"/>
</dbReference>
<keyword evidence="6" id="KW-1185">Reference proteome</keyword>
<dbReference type="Proteomes" id="UP001432014">
    <property type="component" value="Chromosome"/>
</dbReference>
<reference evidence="5 6" key="1">
    <citation type="submission" date="2022-10" db="EMBL/GenBank/DDBJ databases">
        <title>The complete genomes of actinobacterial strains from the NBC collection.</title>
        <authorList>
            <person name="Joergensen T.S."/>
            <person name="Alvarez Arevalo M."/>
            <person name="Sterndorff E.B."/>
            <person name="Faurdal D."/>
            <person name="Vuksanovic O."/>
            <person name="Mourched A.-S."/>
            <person name="Charusanti P."/>
            <person name="Shaw S."/>
            <person name="Blin K."/>
            <person name="Weber T."/>
        </authorList>
    </citation>
    <scope>NUCLEOTIDE SEQUENCE [LARGE SCALE GENOMIC DNA]</scope>
    <source>
        <strain evidence="5 6">NBC_01247</strain>
    </source>
</reference>
<evidence type="ECO:0000313" key="6">
    <source>
        <dbReference type="Proteomes" id="UP001432014"/>
    </source>
</evidence>
<name>A0ABZ1WKF7_9ACTN</name>
<proteinExistence type="predicted"/>
<dbReference type="Pfam" id="PF13364">
    <property type="entry name" value="BetaGal_ABD2"/>
    <property type="match status" value="2"/>
</dbReference>
<dbReference type="SMART" id="SM00776">
    <property type="entry name" value="NPCBM"/>
    <property type="match status" value="1"/>
</dbReference>
<protein>
    <submittedName>
        <fullName evidence="5">NPCBM/NEW2 domain-containing protein</fullName>
    </submittedName>
</protein>
<evidence type="ECO:0000313" key="5">
    <source>
        <dbReference type="EMBL" id="WUS61382.1"/>
    </source>
</evidence>
<evidence type="ECO:0000256" key="1">
    <source>
        <dbReference type="ARBA" id="ARBA00022801"/>
    </source>
</evidence>
<dbReference type="Pfam" id="PF08305">
    <property type="entry name" value="NPCBM"/>
    <property type="match status" value="1"/>
</dbReference>
<feature type="domain" description="Glycosyl hydrolase family 98 putative carbohydrate-binding module" evidence="4">
    <location>
        <begin position="372"/>
        <end position="512"/>
    </location>
</feature>
<dbReference type="InterPro" id="IPR018905">
    <property type="entry name" value="A-galactase_NEW3"/>
</dbReference>
<dbReference type="Pfam" id="PF10633">
    <property type="entry name" value="NPCBM_assoc"/>
    <property type="match status" value="1"/>
</dbReference>
<dbReference type="Gene3D" id="2.60.120.260">
    <property type="entry name" value="Galactose-binding domain-like"/>
    <property type="match status" value="2"/>
</dbReference>